<evidence type="ECO:0000313" key="5">
    <source>
        <dbReference type="EMBL" id="KZF26189.1"/>
    </source>
</evidence>
<dbReference type="Pfam" id="PF00400">
    <property type="entry name" value="WD40"/>
    <property type="match status" value="3"/>
</dbReference>
<dbReference type="AlphaFoldDB" id="A0A165JG29"/>
<dbReference type="OMA" id="HWTQPDP"/>
<dbReference type="FunFam" id="2.130.10.10:FF:000561">
    <property type="entry name" value="Putative WD repeat protein"/>
    <property type="match status" value="1"/>
</dbReference>
<keyword evidence="2" id="KW-0677">Repeat</keyword>
<dbReference type="PROSITE" id="PS50294">
    <property type="entry name" value="WD_REPEATS_REGION"/>
    <property type="match status" value="1"/>
</dbReference>
<dbReference type="FunCoup" id="A0A165JG29">
    <property type="interactions" value="852"/>
</dbReference>
<feature type="compositionally biased region" description="Polar residues" evidence="4">
    <location>
        <begin position="194"/>
        <end position="206"/>
    </location>
</feature>
<feature type="repeat" description="WD" evidence="3">
    <location>
        <begin position="502"/>
        <end position="544"/>
    </location>
</feature>
<sequence>MPFHGHHHSASSSYQNGPTTQPGAATGIYQAAQALGSIGAPSGNLRVATSGTTGAATDAFLPSNGNTTDLIVGGQTAPPTIPGFPGPGTDHPTATAIQPHSADLSRRTQTLGRQPEELHMPPSSLTMGQHSSHQPSQNTLPQRYVPSQDQLASNTPGINVQQATPKTSHFASASTGAGLPGALQPGNSGRPVPSSVNTAPSSIPFAQTTTQPPQQYSTPSRSGTVSQAHSYSRSSPSGFEQSKYIPYSSTPENKYTSPPAQKYGYPQTPSGALSNSPLGLSDIRPRADSSLSDGPPSANPFLFDIAASQPPNCNYVAPWPVYAFDWCKWPAQQHSGGSSAGKIALGSYIEDGHNFIQILDSQITSQSSTDSPSTSPAHGLEFVKVAEATHSYPLTRILWEPPSSQKQSTDLLATSGDHLRLWSLPSTTATSTNNSITRSSKDQLVQKLTPLALLSNSKSPEHTAPLTSLDWNTLSPSLIITASIDTTCTIWDIPTLTAKTQLIAHDKEVFDVRFCANSVDVFVSCGADGSVRMFDLRSLEHSTIIYEPSEKGEKGSSPGNMSPTTAQQMLASAPPLLRVAASPHDSHLLATFAQDSSVIRILDVRQPGQALLELRGHGAALNCMEWSPSRRGTLASGGDDSLVLVWDLLNQSNAAALPAGSNGAPSGNPPSSTEHGRGPAACWQCDYEVSNISWAPQSALTSHGNDWLGVSGGRGLWGVKT</sequence>
<dbReference type="InterPro" id="IPR045159">
    <property type="entry name" value="DCAF7-like"/>
</dbReference>
<dbReference type="RefSeq" id="XP_018191744.1">
    <property type="nucleotide sequence ID" value="XM_018331484.1"/>
</dbReference>
<dbReference type="Gene3D" id="2.130.10.10">
    <property type="entry name" value="YVTN repeat-like/Quinoprotein amine dehydrogenase"/>
    <property type="match status" value="1"/>
</dbReference>
<evidence type="ECO:0000256" key="3">
    <source>
        <dbReference type="PROSITE-ProRule" id="PRU00221"/>
    </source>
</evidence>
<dbReference type="EMBL" id="KV407454">
    <property type="protein sequence ID" value="KZF26189.1"/>
    <property type="molecule type" value="Genomic_DNA"/>
</dbReference>
<proteinExistence type="predicted"/>
<feature type="compositionally biased region" description="Low complexity" evidence="4">
    <location>
        <begin position="658"/>
        <end position="672"/>
    </location>
</feature>
<dbReference type="InParanoid" id="A0A165JG29"/>
<protein>
    <submittedName>
        <fullName evidence="5">WD40 repeat-like protein</fullName>
    </submittedName>
</protein>
<dbReference type="SUPFAM" id="SSF50978">
    <property type="entry name" value="WD40 repeat-like"/>
    <property type="match status" value="1"/>
</dbReference>
<dbReference type="PROSITE" id="PS00678">
    <property type="entry name" value="WD_REPEATS_1"/>
    <property type="match status" value="2"/>
</dbReference>
<reference evidence="5 6" key="1">
    <citation type="journal article" date="2016" name="Fungal Biol.">
        <title>The genome of Xylona heveae provides a window into fungal endophytism.</title>
        <authorList>
            <person name="Gazis R."/>
            <person name="Kuo A."/>
            <person name="Riley R."/>
            <person name="LaButti K."/>
            <person name="Lipzen A."/>
            <person name="Lin J."/>
            <person name="Amirebrahimi M."/>
            <person name="Hesse C.N."/>
            <person name="Spatafora J.W."/>
            <person name="Henrissat B."/>
            <person name="Hainaut M."/>
            <person name="Grigoriev I.V."/>
            <person name="Hibbett D.S."/>
        </authorList>
    </citation>
    <scope>NUCLEOTIDE SEQUENCE [LARGE SCALE GENOMIC DNA]</scope>
    <source>
        <strain evidence="5 6">TC161</strain>
    </source>
</reference>
<accession>A0A165JG29</accession>
<feature type="compositionally biased region" description="Polar residues" evidence="4">
    <location>
        <begin position="223"/>
        <end position="240"/>
    </location>
</feature>
<dbReference type="OrthoDB" id="1284551at2759"/>
<evidence type="ECO:0000256" key="2">
    <source>
        <dbReference type="ARBA" id="ARBA00022737"/>
    </source>
</evidence>
<dbReference type="InterPro" id="IPR015943">
    <property type="entry name" value="WD40/YVTN_repeat-like_dom_sf"/>
</dbReference>
<evidence type="ECO:0000313" key="6">
    <source>
        <dbReference type="Proteomes" id="UP000076632"/>
    </source>
</evidence>
<organism evidence="5 6">
    <name type="scientific">Xylona heveae (strain CBS 132557 / TC161)</name>
    <dbReference type="NCBI Taxonomy" id="1328760"/>
    <lineage>
        <taxon>Eukaryota</taxon>
        <taxon>Fungi</taxon>
        <taxon>Dikarya</taxon>
        <taxon>Ascomycota</taxon>
        <taxon>Pezizomycotina</taxon>
        <taxon>Xylonomycetes</taxon>
        <taxon>Xylonales</taxon>
        <taxon>Xylonaceae</taxon>
        <taxon>Xylona</taxon>
    </lineage>
</organism>
<keyword evidence="6" id="KW-1185">Reference proteome</keyword>
<dbReference type="SMART" id="SM00320">
    <property type="entry name" value="WD40"/>
    <property type="match status" value="4"/>
</dbReference>
<feature type="compositionally biased region" description="Polar residues" evidence="4">
    <location>
        <begin position="247"/>
        <end position="259"/>
    </location>
</feature>
<dbReference type="InterPro" id="IPR036322">
    <property type="entry name" value="WD40_repeat_dom_sf"/>
</dbReference>
<dbReference type="PANTHER" id="PTHR19919">
    <property type="entry name" value="WD REPEAT CONTAINING PROTEIN"/>
    <property type="match status" value="1"/>
</dbReference>
<dbReference type="InterPro" id="IPR001680">
    <property type="entry name" value="WD40_rpt"/>
</dbReference>
<dbReference type="STRING" id="1328760.A0A165JG29"/>
<keyword evidence="1 3" id="KW-0853">WD repeat</keyword>
<feature type="region of interest" description="Disordered" evidence="4">
    <location>
        <begin position="657"/>
        <end position="678"/>
    </location>
</feature>
<evidence type="ECO:0000256" key="4">
    <source>
        <dbReference type="SAM" id="MobiDB-lite"/>
    </source>
</evidence>
<dbReference type="PROSITE" id="PS50082">
    <property type="entry name" value="WD_REPEATS_2"/>
    <property type="match status" value="3"/>
</dbReference>
<feature type="repeat" description="WD" evidence="3">
    <location>
        <begin position="459"/>
        <end position="501"/>
    </location>
</feature>
<feature type="compositionally biased region" description="Polar residues" evidence="4">
    <location>
        <begin position="267"/>
        <end position="278"/>
    </location>
</feature>
<feature type="compositionally biased region" description="Polar residues" evidence="4">
    <location>
        <begin position="10"/>
        <end position="23"/>
    </location>
</feature>
<feature type="compositionally biased region" description="Low complexity" evidence="4">
    <location>
        <begin position="207"/>
        <end position="222"/>
    </location>
</feature>
<dbReference type="GeneID" id="28896621"/>
<gene>
    <name evidence="5" type="ORF">L228DRAFT_242616</name>
</gene>
<dbReference type="Proteomes" id="UP000076632">
    <property type="component" value="Unassembled WGS sequence"/>
</dbReference>
<feature type="compositionally biased region" description="Polar residues" evidence="4">
    <location>
        <begin position="123"/>
        <end position="175"/>
    </location>
</feature>
<evidence type="ECO:0000256" key="1">
    <source>
        <dbReference type="ARBA" id="ARBA00022574"/>
    </source>
</evidence>
<feature type="region of interest" description="Disordered" evidence="4">
    <location>
        <begin position="115"/>
        <end position="295"/>
    </location>
</feature>
<feature type="repeat" description="WD" evidence="3">
    <location>
        <begin position="614"/>
        <end position="656"/>
    </location>
</feature>
<feature type="region of interest" description="Disordered" evidence="4">
    <location>
        <begin position="1"/>
        <end position="24"/>
    </location>
</feature>
<name>A0A165JG29_XYLHT</name>
<dbReference type="InterPro" id="IPR019775">
    <property type="entry name" value="WD40_repeat_CS"/>
</dbReference>